<evidence type="ECO:0000256" key="2">
    <source>
        <dbReference type="ARBA" id="ARBA00004568"/>
    </source>
</evidence>
<name>A0A6P8G5W0_CLUHA</name>
<dbReference type="PROSITE" id="PS50268">
    <property type="entry name" value="CADHERIN_2"/>
    <property type="match status" value="3"/>
</dbReference>
<dbReference type="GO" id="GO:0030057">
    <property type="term" value="C:desmosome"/>
    <property type="evidence" value="ECO:0007669"/>
    <property type="project" value="UniProtKB-SubCell"/>
</dbReference>
<dbReference type="PRINTS" id="PR00205">
    <property type="entry name" value="CADHERIN"/>
</dbReference>
<evidence type="ECO:0000259" key="15">
    <source>
        <dbReference type="PROSITE" id="PS50268"/>
    </source>
</evidence>
<evidence type="ECO:0000313" key="17">
    <source>
        <dbReference type="RefSeq" id="XP_031430705.1"/>
    </source>
</evidence>
<evidence type="ECO:0000256" key="13">
    <source>
        <dbReference type="PROSITE-ProRule" id="PRU00043"/>
    </source>
</evidence>
<evidence type="ECO:0000256" key="6">
    <source>
        <dbReference type="ARBA" id="ARBA00022737"/>
    </source>
</evidence>
<keyword evidence="5" id="KW-0479">Metal-binding</keyword>
<dbReference type="GO" id="GO:0007156">
    <property type="term" value="P:homophilic cell adhesion via plasma membrane adhesion molecules"/>
    <property type="evidence" value="ECO:0007669"/>
    <property type="project" value="InterPro"/>
</dbReference>
<dbReference type="GeneID" id="116222089"/>
<gene>
    <name evidence="17" type="primary">LOC116222089</name>
</gene>
<keyword evidence="12" id="KW-0325">Glycoprotein</keyword>
<dbReference type="InterPro" id="IPR009122">
    <property type="entry name" value="Desmosomal_cadherin"/>
</dbReference>
<evidence type="ECO:0000313" key="16">
    <source>
        <dbReference type="Proteomes" id="UP000515152"/>
    </source>
</evidence>
<evidence type="ECO:0000256" key="3">
    <source>
        <dbReference type="ARBA" id="ARBA00022475"/>
    </source>
</evidence>
<dbReference type="GO" id="GO:0005886">
    <property type="term" value="C:plasma membrane"/>
    <property type="evidence" value="ECO:0007669"/>
    <property type="project" value="UniProtKB-SubCell"/>
</dbReference>
<dbReference type="SMART" id="SM00112">
    <property type="entry name" value="CA"/>
    <property type="match status" value="2"/>
</dbReference>
<dbReference type="GO" id="GO:0009653">
    <property type="term" value="P:anatomical structure morphogenesis"/>
    <property type="evidence" value="ECO:0007669"/>
    <property type="project" value="UniProtKB-ARBA"/>
</dbReference>
<evidence type="ECO:0000256" key="8">
    <source>
        <dbReference type="ARBA" id="ARBA00022889"/>
    </source>
</evidence>
<evidence type="ECO:0000256" key="14">
    <source>
        <dbReference type="SAM" id="MobiDB-lite"/>
    </source>
</evidence>
<feature type="region of interest" description="Disordered" evidence="14">
    <location>
        <begin position="146"/>
        <end position="193"/>
    </location>
</feature>
<feature type="domain" description="Cadherin" evidence="15">
    <location>
        <begin position="46"/>
        <end position="131"/>
    </location>
</feature>
<dbReference type="SUPFAM" id="SSF49313">
    <property type="entry name" value="Cadherin-like"/>
    <property type="match status" value="3"/>
</dbReference>
<dbReference type="FunFam" id="2.60.40.60:FF:000083">
    <property type="entry name" value="Desmoglein 1"/>
    <property type="match status" value="1"/>
</dbReference>
<keyword evidence="8" id="KW-0130">Cell adhesion</keyword>
<evidence type="ECO:0000256" key="11">
    <source>
        <dbReference type="ARBA" id="ARBA00023136"/>
    </source>
</evidence>
<dbReference type="Pfam" id="PF00028">
    <property type="entry name" value="Cadherin"/>
    <property type="match status" value="2"/>
</dbReference>
<dbReference type="FunFam" id="2.60.40.60:FF:000074">
    <property type="entry name" value="Desmoglein 4"/>
    <property type="match status" value="1"/>
</dbReference>
<keyword evidence="9" id="KW-0965">Cell junction</keyword>
<dbReference type="PANTHER" id="PTHR24025">
    <property type="entry name" value="DESMOGLEIN FAMILY MEMBER"/>
    <property type="match status" value="1"/>
</dbReference>
<dbReference type="PROSITE" id="PS00232">
    <property type="entry name" value="CADHERIN_1"/>
    <property type="match status" value="1"/>
</dbReference>
<dbReference type="InterPro" id="IPR027397">
    <property type="entry name" value="Catenin-bd_sf"/>
</dbReference>
<feature type="domain" description="Cadherin" evidence="15">
    <location>
        <begin position="217"/>
        <end position="328"/>
    </location>
</feature>
<dbReference type="InterPro" id="IPR002126">
    <property type="entry name" value="Cadherin-like_dom"/>
</dbReference>
<evidence type="ECO:0000256" key="5">
    <source>
        <dbReference type="ARBA" id="ARBA00022723"/>
    </source>
</evidence>
<organism evidence="16 17">
    <name type="scientific">Clupea harengus</name>
    <name type="common">Atlantic herring</name>
    <dbReference type="NCBI Taxonomy" id="7950"/>
    <lineage>
        <taxon>Eukaryota</taxon>
        <taxon>Metazoa</taxon>
        <taxon>Chordata</taxon>
        <taxon>Craniata</taxon>
        <taxon>Vertebrata</taxon>
        <taxon>Euteleostomi</taxon>
        <taxon>Actinopterygii</taxon>
        <taxon>Neopterygii</taxon>
        <taxon>Teleostei</taxon>
        <taxon>Clupei</taxon>
        <taxon>Clupeiformes</taxon>
        <taxon>Clupeoidei</taxon>
        <taxon>Clupeidae</taxon>
        <taxon>Clupea</taxon>
    </lineage>
</organism>
<keyword evidence="6" id="KW-0677">Repeat</keyword>
<sequence length="637" mass="67744">MAHWKTSSYILTVQAADMGGEPGGLTGTSTMMVHILDVNDIVPKLEKDEFSVSIDENVEDVEVMRFKALDDDLRGSDNWLAVFHIVSGNEDDYFSVYTDPRTNEGVLMLKKAVDFEAVPNLNLGVVVMNQAPEGARVPGYAGGSGGAGGGGGGTGGPGGVGWPGGGGGGPAGVPGGTGTLGKPRQPGTGGTWSISSKYKSYPVKVSVNNKPDGAVYRPSTKPISLPEGKGQLSIPKVICTFPATDGDSGEQAQNVRYAKGYDPGNWFTIDEETAEITLNKMPDRESPYVVNGTYLAKILCMTNDMPTQTATGTIAVHVEDTNDNCPTLTSHVQYLCSDTKVVNVTAEDLDGDPNGPPLEFTLLDEGVGVKWRLQQTGDASAALWAEDGLWPGLYEVTFEIRDKQGLACPDRQVLKLEVCTCQGGLTSCALKQEQMQSGVTSSKKSSELGGAAVGGMLLGLLALLLVPLMALFCSCGGTSGLTGGFTDLPFDGKTHLISYHTEGKGEDREVPLMSVPVLISKVIPVTASANMATTTMVSRQMQENAFGGFYDYDEPEMGNMDSSAHWEYTSDLPEMREEDQLSFMALPDTFLDHYFSQKAEHTAVTSCPKDNLLVYEYEGQGSPANSVGCCSLLESEE</sequence>
<reference evidence="17" key="1">
    <citation type="submission" date="2025-08" db="UniProtKB">
        <authorList>
            <consortium name="RefSeq"/>
        </authorList>
    </citation>
    <scope>IDENTIFICATION</scope>
</reference>
<protein>
    <submittedName>
        <fullName evidence="17">Desmoglein-2-like</fullName>
    </submittedName>
</protein>
<dbReference type="PANTHER" id="PTHR24025:SF29">
    <property type="entry name" value="DESMOGLEIN-2-LIKE-RELATED"/>
    <property type="match status" value="1"/>
</dbReference>
<keyword evidence="11" id="KW-0472">Membrane</keyword>
<dbReference type="GO" id="GO:0060429">
    <property type="term" value="P:epithelium development"/>
    <property type="evidence" value="ECO:0007669"/>
    <property type="project" value="UniProtKB-ARBA"/>
</dbReference>
<evidence type="ECO:0000256" key="4">
    <source>
        <dbReference type="ARBA" id="ARBA00022692"/>
    </source>
</evidence>
<dbReference type="Proteomes" id="UP000515152">
    <property type="component" value="Chromosome 10"/>
</dbReference>
<evidence type="ECO:0000256" key="7">
    <source>
        <dbReference type="ARBA" id="ARBA00022837"/>
    </source>
</evidence>
<proteinExistence type="predicted"/>
<feature type="compositionally biased region" description="Gly residues" evidence="14">
    <location>
        <begin position="146"/>
        <end position="179"/>
    </location>
</feature>
<dbReference type="FunFam" id="2.60.40.60:FF:000031">
    <property type="entry name" value="Cadherin 3"/>
    <property type="match status" value="1"/>
</dbReference>
<evidence type="ECO:0000256" key="12">
    <source>
        <dbReference type="ARBA" id="ARBA00023180"/>
    </source>
</evidence>
<dbReference type="RefSeq" id="XP_031430705.1">
    <property type="nucleotide sequence ID" value="XM_031574845.2"/>
</dbReference>
<dbReference type="GO" id="GO:0005509">
    <property type="term" value="F:calcium ion binding"/>
    <property type="evidence" value="ECO:0007669"/>
    <property type="project" value="UniProtKB-UniRule"/>
</dbReference>
<keyword evidence="7 13" id="KW-0106">Calcium</keyword>
<keyword evidence="4" id="KW-0812">Transmembrane</keyword>
<dbReference type="PRINTS" id="PR01818">
    <property type="entry name" value="DESMOCADHERN"/>
</dbReference>
<keyword evidence="3" id="KW-1003">Cell membrane</keyword>
<evidence type="ECO:0000256" key="9">
    <source>
        <dbReference type="ARBA" id="ARBA00022949"/>
    </source>
</evidence>
<dbReference type="KEGG" id="char:116222089"/>
<dbReference type="Gene3D" id="4.10.900.10">
    <property type="entry name" value="TCF3-CBD (Catenin binding domain)"/>
    <property type="match status" value="1"/>
</dbReference>
<dbReference type="CDD" id="cd11304">
    <property type="entry name" value="Cadherin_repeat"/>
    <property type="match status" value="3"/>
</dbReference>
<dbReference type="InterPro" id="IPR015919">
    <property type="entry name" value="Cadherin-like_sf"/>
</dbReference>
<dbReference type="InterPro" id="IPR020894">
    <property type="entry name" value="Cadherin_CS"/>
</dbReference>
<keyword evidence="16" id="KW-1185">Reference proteome</keyword>
<accession>A0A6P8G5W0</accession>
<comment type="subcellular location">
    <subcellularLocation>
        <location evidence="2">Cell junction</location>
        <location evidence="2">Desmosome</location>
    </subcellularLocation>
    <subcellularLocation>
        <location evidence="1">Cell membrane</location>
    </subcellularLocation>
</comment>
<dbReference type="Gene3D" id="2.60.40.60">
    <property type="entry name" value="Cadherins"/>
    <property type="match status" value="4"/>
</dbReference>
<dbReference type="AlphaFoldDB" id="A0A6P8G5W0"/>
<feature type="domain" description="Cadherin" evidence="15">
    <location>
        <begin position="5"/>
        <end position="45"/>
    </location>
</feature>
<dbReference type="OrthoDB" id="8961010at2759"/>
<dbReference type="InterPro" id="IPR050971">
    <property type="entry name" value="Cadherin-domain_protein"/>
</dbReference>
<keyword evidence="10" id="KW-1133">Transmembrane helix</keyword>
<evidence type="ECO:0000256" key="1">
    <source>
        <dbReference type="ARBA" id="ARBA00004236"/>
    </source>
</evidence>
<evidence type="ECO:0000256" key="10">
    <source>
        <dbReference type="ARBA" id="ARBA00022989"/>
    </source>
</evidence>